<organism evidence="9 10">
    <name type="scientific">Campylobacter geochelonis</name>
    <dbReference type="NCBI Taxonomy" id="1780362"/>
    <lineage>
        <taxon>Bacteria</taxon>
        <taxon>Pseudomonadati</taxon>
        <taxon>Campylobacterota</taxon>
        <taxon>Epsilonproteobacteria</taxon>
        <taxon>Campylobacterales</taxon>
        <taxon>Campylobacteraceae</taxon>
        <taxon>Campylobacter</taxon>
    </lineage>
</organism>
<evidence type="ECO:0000256" key="2">
    <source>
        <dbReference type="ARBA" id="ARBA00022475"/>
    </source>
</evidence>
<evidence type="ECO:0000259" key="8">
    <source>
        <dbReference type="Pfam" id="PF01618"/>
    </source>
</evidence>
<dbReference type="GO" id="GO:0005886">
    <property type="term" value="C:plasma membrane"/>
    <property type="evidence" value="ECO:0007669"/>
    <property type="project" value="UniProtKB-SubCell"/>
</dbReference>
<evidence type="ECO:0000256" key="5">
    <source>
        <dbReference type="ARBA" id="ARBA00023136"/>
    </source>
</evidence>
<dbReference type="InterPro" id="IPR050790">
    <property type="entry name" value="ExbB/TolQ_transport"/>
</dbReference>
<dbReference type="GO" id="GO:0017038">
    <property type="term" value="P:protein import"/>
    <property type="evidence" value="ECO:0007669"/>
    <property type="project" value="TreeGrafter"/>
</dbReference>
<dbReference type="RefSeq" id="WP_075540021.1">
    <property type="nucleotide sequence ID" value="NZ_CP053844.1"/>
</dbReference>
<name>A0A128ECN0_9BACT</name>
<reference evidence="9 10" key="1">
    <citation type="submission" date="2016-02" db="EMBL/GenBank/DDBJ databases">
        <authorList>
            <consortium name="Pathogen Informatics"/>
        </authorList>
    </citation>
    <scope>NUCLEOTIDE SEQUENCE [LARGE SCALE GENOMIC DNA]</scope>
    <source>
        <strain evidence="9 10">RC20</strain>
    </source>
</reference>
<evidence type="ECO:0000256" key="6">
    <source>
        <dbReference type="RuleBase" id="RU004057"/>
    </source>
</evidence>
<feature type="transmembrane region" description="Helical" evidence="7">
    <location>
        <begin position="113"/>
        <end position="138"/>
    </location>
</feature>
<evidence type="ECO:0000256" key="3">
    <source>
        <dbReference type="ARBA" id="ARBA00022692"/>
    </source>
</evidence>
<dbReference type="AlphaFoldDB" id="A0A128ECN0"/>
<dbReference type="Pfam" id="PF01618">
    <property type="entry name" value="MotA_ExbB"/>
    <property type="match status" value="1"/>
</dbReference>
<evidence type="ECO:0000313" key="10">
    <source>
        <dbReference type="Proteomes" id="UP000069632"/>
    </source>
</evidence>
<dbReference type="InterPro" id="IPR002898">
    <property type="entry name" value="MotA_ExbB_proton_chnl"/>
</dbReference>
<gene>
    <name evidence="9" type="primary">tolQ_2</name>
    <name evidence="9" type="ORF">ERS672216_00538</name>
</gene>
<comment type="subcellular location">
    <subcellularLocation>
        <location evidence="1">Cell inner membrane</location>
        <topology evidence="1">Multi-pass membrane protein</topology>
    </subcellularLocation>
    <subcellularLocation>
        <location evidence="6">Membrane</location>
        <topology evidence="6">Multi-pass membrane protein</topology>
    </subcellularLocation>
</comment>
<protein>
    <submittedName>
        <fullName evidence="9">Biopolymer transport ExbB protein</fullName>
    </submittedName>
</protein>
<dbReference type="PANTHER" id="PTHR30625:SF11">
    <property type="entry name" value="MOTA_TOLQ_EXBB PROTON CHANNEL DOMAIN-CONTAINING PROTEIN"/>
    <property type="match status" value="1"/>
</dbReference>
<dbReference type="Proteomes" id="UP000069632">
    <property type="component" value="Unassembled WGS sequence"/>
</dbReference>
<keyword evidence="3 7" id="KW-0812">Transmembrane</keyword>
<feature type="transmembrane region" description="Helical" evidence="7">
    <location>
        <begin position="12"/>
        <end position="33"/>
    </location>
</feature>
<comment type="similarity">
    <text evidence="6">Belongs to the exbB/tolQ family.</text>
</comment>
<sequence length="203" mass="22415">MLHYMQAGGVFMWPIFCLAIIALAIALEKIYYYSFISRDSTTKFKLELTNLIGNCDEDEVINFCKHYKNPLAKATIKSLNFSKNDCNLDKDELKYNIEVAIDDEISGFEKGSWVLGICVGAAPQLGLLGTIVGMIKSFGALGELEGASVVADGISQALYTTAFGLLVAIPVLVIHVVIGKKNDSLIKDLDRLEMLLIKRFKKQ</sequence>
<feature type="transmembrane region" description="Helical" evidence="7">
    <location>
        <begin position="158"/>
        <end position="178"/>
    </location>
</feature>
<keyword evidence="6" id="KW-0813">Transport</keyword>
<feature type="domain" description="MotA/TolQ/ExbB proton channel" evidence="8">
    <location>
        <begin position="77"/>
        <end position="189"/>
    </location>
</feature>
<keyword evidence="6" id="KW-0653">Protein transport</keyword>
<keyword evidence="10" id="KW-1185">Reference proteome</keyword>
<evidence type="ECO:0000256" key="4">
    <source>
        <dbReference type="ARBA" id="ARBA00022989"/>
    </source>
</evidence>
<evidence type="ECO:0000256" key="7">
    <source>
        <dbReference type="SAM" id="Phobius"/>
    </source>
</evidence>
<accession>A0A128ECN0</accession>
<dbReference type="EMBL" id="FIZP01000001">
    <property type="protein sequence ID" value="CZE46754.1"/>
    <property type="molecule type" value="Genomic_DNA"/>
</dbReference>
<evidence type="ECO:0000313" key="9">
    <source>
        <dbReference type="EMBL" id="CZE46754.1"/>
    </source>
</evidence>
<proteinExistence type="inferred from homology"/>
<evidence type="ECO:0000256" key="1">
    <source>
        <dbReference type="ARBA" id="ARBA00004429"/>
    </source>
</evidence>
<keyword evidence="4 7" id="KW-1133">Transmembrane helix</keyword>
<dbReference type="PANTHER" id="PTHR30625">
    <property type="entry name" value="PROTEIN TOLQ"/>
    <property type="match status" value="1"/>
</dbReference>
<keyword evidence="5 7" id="KW-0472">Membrane</keyword>
<dbReference type="OrthoDB" id="4045at2"/>
<keyword evidence="2" id="KW-1003">Cell membrane</keyword>